<dbReference type="AlphaFoldDB" id="A0A1A9ZJF3"/>
<keyword evidence="3" id="KW-1185">Reference proteome</keyword>
<keyword evidence="1" id="KW-0472">Membrane</keyword>
<name>A0A1A9ZJF3_GLOPL</name>
<keyword evidence="1" id="KW-0812">Transmembrane</keyword>
<organism evidence="2 3">
    <name type="scientific">Glossina pallidipes</name>
    <name type="common">Tsetse fly</name>
    <dbReference type="NCBI Taxonomy" id="7398"/>
    <lineage>
        <taxon>Eukaryota</taxon>
        <taxon>Metazoa</taxon>
        <taxon>Ecdysozoa</taxon>
        <taxon>Arthropoda</taxon>
        <taxon>Hexapoda</taxon>
        <taxon>Insecta</taxon>
        <taxon>Pterygota</taxon>
        <taxon>Neoptera</taxon>
        <taxon>Endopterygota</taxon>
        <taxon>Diptera</taxon>
        <taxon>Brachycera</taxon>
        <taxon>Muscomorpha</taxon>
        <taxon>Hippoboscoidea</taxon>
        <taxon>Glossinidae</taxon>
        <taxon>Glossina</taxon>
    </lineage>
</organism>
<reference evidence="2" key="2">
    <citation type="submission" date="2020-05" db="UniProtKB">
        <authorList>
            <consortium name="EnsemblMetazoa"/>
        </authorList>
    </citation>
    <scope>IDENTIFICATION</scope>
    <source>
        <strain evidence="2">IAEA</strain>
    </source>
</reference>
<dbReference type="Proteomes" id="UP000092445">
    <property type="component" value="Unassembled WGS sequence"/>
</dbReference>
<dbReference type="EnsemblMetazoa" id="GPAI016740-RA">
    <property type="protein sequence ID" value="GPAI016740-PA"/>
    <property type="gene ID" value="GPAI016740"/>
</dbReference>
<protein>
    <submittedName>
        <fullName evidence="2">Uncharacterized protein</fullName>
    </submittedName>
</protein>
<proteinExistence type="predicted"/>
<feature type="transmembrane region" description="Helical" evidence="1">
    <location>
        <begin position="104"/>
        <end position="123"/>
    </location>
</feature>
<sequence>MKEQQQHVSLFDKVVVVVAHNIVVLVQFPMLLSSSQYHHINHSLEAKRATIRRTAAAVLFGSTKGAIVYYDDATLSIRLNFISVGLALEPNKSAEQARNQANKMIVIGKFITIFVAVIVVWFFKNSLARKEWLTITSAIYAALKLLTTMRFIQKAISCQTNCSKETNACLPFLPSMCLLQFNDDESILKEFQLS</sequence>
<evidence type="ECO:0000313" key="2">
    <source>
        <dbReference type="EnsemblMetazoa" id="GPAI016740-PA"/>
    </source>
</evidence>
<evidence type="ECO:0000256" key="1">
    <source>
        <dbReference type="SAM" id="Phobius"/>
    </source>
</evidence>
<accession>A0A1A9ZJF3</accession>
<dbReference type="VEuPathDB" id="VectorBase:GPAI016740"/>
<evidence type="ECO:0000313" key="3">
    <source>
        <dbReference type="Proteomes" id="UP000092445"/>
    </source>
</evidence>
<keyword evidence="1" id="KW-1133">Transmembrane helix</keyword>
<feature type="transmembrane region" description="Helical" evidence="1">
    <location>
        <begin position="132"/>
        <end position="152"/>
    </location>
</feature>
<reference evidence="3" key="1">
    <citation type="submission" date="2014-03" db="EMBL/GenBank/DDBJ databases">
        <authorList>
            <person name="Aksoy S."/>
            <person name="Warren W."/>
            <person name="Wilson R.K."/>
        </authorList>
    </citation>
    <scope>NUCLEOTIDE SEQUENCE [LARGE SCALE GENOMIC DNA]</scope>
    <source>
        <strain evidence="3">IAEA</strain>
    </source>
</reference>